<protein>
    <submittedName>
        <fullName evidence="3">Uncharacterized protein</fullName>
    </submittedName>
</protein>
<dbReference type="Proteomes" id="UP001155820">
    <property type="component" value="Unassembled WGS sequence"/>
</dbReference>
<name>A0AA44EQT4_9HYPH</name>
<comment type="caution">
    <text evidence="3">The sequence shown here is derived from an EMBL/GenBank/DDBJ whole genome shotgun (WGS) entry which is preliminary data.</text>
</comment>
<proteinExistence type="predicted"/>
<gene>
    <name evidence="3" type="ORF">FOB26_30255</name>
</gene>
<dbReference type="EMBL" id="JABRWM010000006">
    <property type="protein sequence ID" value="NRF23339.1"/>
    <property type="molecule type" value="Genomic_DNA"/>
</dbReference>
<keyword evidence="4" id="KW-1185">Reference proteome</keyword>
<dbReference type="AlphaFoldDB" id="A0AA44EQT4"/>
<evidence type="ECO:0000256" key="1">
    <source>
        <dbReference type="SAM" id="Coils"/>
    </source>
</evidence>
<evidence type="ECO:0000313" key="4">
    <source>
        <dbReference type="Proteomes" id="UP001155820"/>
    </source>
</evidence>
<evidence type="ECO:0000256" key="2">
    <source>
        <dbReference type="SAM" id="MobiDB-lite"/>
    </source>
</evidence>
<reference evidence="3" key="1">
    <citation type="submission" date="2019-07" db="EMBL/GenBank/DDBJ databases">
        <title>FDA dAtabase for Regulatory Grade micrObial Sequences (FDA-ARGOS): Supporting development and validation of Infectious Disease Dx tests.</title>
        <authorList>
            <person name="Bachman M."/>
            <person name="Young C."/>
            <person name="Tallon L."/>
            <person name="Sadzewicz L."/>
            <person name="Vavikolanu K."/>
            <person name="Mehta A."/>
            <person name="Aluvathingal J."/>
            <person name="Nadendla S."/>
            <person name="Nandy P."/>
            <person name="Geyer C."/>
            <person name="Yan Y."/>
            <person name="Sichtig H."/>
        </authorList>
    </citation>
    <scope>NUCLEOTIDE SEQUENCE</scope>
    <source>
        <strain evidence="3">FDAARGOS_618</strain>
    </source>
</reference>
<evidence type="ECO:0000313" key="3">
    <source>
        <dbReference type="EMBL" id="NRF23339.1"/>
    </source>
</evidence>
<dbReference type="RefSeq" id="WP_172891054.1">
    <property type="nucleotide sequence ID" value="NZ_JABRWM010000006.1"/>
</dbReference>
<keyword evidence="1" id="KW-0175">Coiled coil</keyword>
<feature type="coiled-coil region" evidence="1">
    <location>
        <begin position="63"/>
        <end position="119"/>
    </location>
</feature>
<feature type="region of interest" description="Disordered" evidence="2">
    <location>
        <begin position="202"/>
        <end position="228"/>
    </location>
</feature>
<organism evidence="3 4">
    <name type="scientific">Agrobacterium pusense</name>
    <dbReference type="NCBI Taxonomy" id="648995"/>
    <lineage>
        <taxon>Bacteria</taxon>
        <taxon>Pseudomonadati</taxon>
        <taxon>Pseudomonadota</taxon>
        <taxon>Alphaproteobacteria</taxon>
        <taxon>Hyphomicrobiales</taxon>
        <taxon>Rhizobiaceae</taxon>
        <taxon>Rhizobium/Agrobacterium group</taxon>
        <taxon>Agrobacterium</taxon>
    </lineage>
</organism>
<sequence>MLFNRKKEDGTNQRVGLSDGVEAKVAEFVKDWGALKRGNRQFVADRQEEPLKLLTDADVAYFVKAMDDEVAAIEAEIEDARKSHLALIAQKDAEIASLNREKESRIATLQAKVRDQDAEIERRALALVDAVEMAKRIYPAFDAKDLRSALDVRREVVRRRCGDGAVDGKTEAYIDERFELLAARVNTDPFAVVMADGIRRNDPKDAAEKAYQESVQRLRDAHKQPPEN</sequence>
<accession>A0AA44EQT4</accession>